<dbReference type="PANTHER" id="PTHR43791">
    <property type="entry name" value="PERMEASE-RELATED"/>
    <property type="match status" value="1"/>
</dbReference>
<keyword evidence="9" id="KW-1185">Reference proteome</keyword>
<feature type="transmembrane region" description="Helical" evidence="6">
    <location>
        <begin position="233"/>
        <end position="253"/>
    </location>
</feature>
<evidence type="ECO:0000256" key="6">
    <source>
        <dbReference type="SAM" id="Phobius"/>
    </source>
</evidence>
<keyword evidence="4 6" id="KW-1133">Transmembrane helix</keyword>
<dbReference type="AlphaFoldDB" id="A0A1X2IFF5"/>
<keyword evidence="2" id="KW-0813">Transport</keyword>
<dbReference type="PANTHER" id="PTHR43791:SF36">
    <property type="entry name" value="TRANSPORTER, PUTATIVE (AFU_ORTHOLOGUE AFUA_6G08340)-RELATED"/>
    <property type="match status" value="1"/>
</dbReference>
<dbReference type="STRING" id="90262.A0A1X2IFF5"/>
<protein>
    <submittedName>
        <fullName evidence="8">Major facilitator superfamily domain-containing protein</fullName>
    </submittedName>
</protein>
<comment type="subcellular location">
    <subcellularLocation>
        <location evidence="1">Membrane</location>
        <topology evidence="1">Multi-pass membrane protein</topology>
    </subcellularLocation>
</comment>
<dbReference type="Gene3D" id="1.20.1250.20">
    <property type="entry name" value="MFS general substrate transporter like domains"/>
    <property type="match status" value="2"/>
</dbReference>
<feature type="domain" description="Major facilitator superfamily (MFS) profile" evidence="7">
    <location>
        <begin position="1"/>
        <end position="414"/>
    </location>
</feature>
<dbReference type="FunFam" id="1.20.1250.20:FF:000057">
    <property type="entry name" value="MFS general substrate transporter"/>
    <property type="match status" value="1"/>
</dbReference>
<name>A0A1X2IFF5_9FUNG</name>
<keyword evidence="5 6" id="KW-0472">Membrane</keyword>
<dbReference type="Pfam" id="PF07690">
    <property type="entry name" value="MFS_1"/>
    <property type="match status" value="1"/>
</dbReference>
<feature type="transmembrane region" description="Helical" evidence="6">
    <location>
        <begin position="37"/>
        <end position="59"/>
    </location>
</feature>
<evidence type="ECO:0000256" key="5">
    <source>
        <dbReference type="ARBA" id="ARBA00023136"/>
    </source>
</evidence>
<evidence type="ECO:0000256" key="2">
    <source>
        <dbReference type="ARBA" id="ARBA00022448"/>
    </source>
</evidence>
<evidence type="ECO:0000313" key="9">
    <source>
        <dbReference type="Proteomes" id="UP000193560"/>
    </source>
</evidence>
<feature type="transmembrane region" description="Helical" evidence="6">
    <location>
        <begin position="387"/>
        <end position="409"/>
    </location>
</feature>
<feature type="transmembrane region" description="Helical" evidence="6">
    <location>
        <begin position="265"/>
        <end position="285"/>
    </location>
</feature>
<feature type="transmembrane region" description="Helical" evidence="6">
    <location>
        <begin position="92"/>
        <end position="116"/>
    </location>
</feature>
<accession>A0A1X2IFF5</accession>
<feature type="transmembrane region" description="Helical" evidence="6">
    <location>
        <begin position="356"/>
        <end position="375"/>
    </location>
</feature>
<dbReference type="Proteomes" id="UP000193560">
    <property type="component" value="Unassembled WGS sequence"/>
</dbReference>
<dbReference type="SUPFAM" id="SSF103473">
    <property type="entry name" value="MFS general substrate transporter"/>
    <property type="match status" value="1"/>
</dbReference>
<dbReference type="OrthoDB" id="2985014at2759"/>
<gene>
    <name evidence="8" type="ORF">BCR42DRAFT_352409</name>
</gene>
<dbReference type="InterPro" id="IPR036259">
    <property type="entry name" value="MFS_trans_sf"/>
</dbReference>
<evidence type="ECO:0000256" key="4">
    <source>
        <dbReference type="ARBA" id="ARBA00022989"/>
    </source>
</evidence>
<feature type="transmembrane region" description="Helical" evidence="6">
    <location>
        <begin position="160"/>
        <end position="182"/>
    </location>
</feature>
<dbReference type="InterPro" id="IPR011701">
    <property type="entry name" value="MFS"/>
</dbReference>
<feature type="transmembrane region" description="Helical" evidence="6">
    <location>
        <begin position="297"/>
        <end position="315"/>
    </location>
</feature>
<comment type="caution">
    <text evidence="8">The sequence shown here is derived from an EMBL/GenBank/DDBJ whole genome shotgun (WGS) entry which is preliminary data.</text>
</comment>
<dbReference type="GO" id="GO:0022857">
    <property type="term" value="F:transmembrane transporter activity"/>
    <property type="evidence" value="ECO:0007669"/>
    <property type="project" value="InterPro"/>
</dbReference>
<evidence type="ECO:0000256" key="1">
    <source>
        <dbReference type="ARBA" id="ARBA00004141"/>
    </source>
</evidence>
<dbReference type="GO" id="GO:0016020">
    <property type="term" value="C:membrane"/>
    <property type="evidence" value="ECO:0007669"/>
    <property type="project" value="UniProtKB-SubCell"/>
</dbReference>
<feature type="transmembrane region" description="Helical" evidence="6">
    <location>
        <begin position="128"/>
        <end position="148"/>
    </location>
</feature>
<feature type="transmembrane region" description="Helical" evidence="6">
    <location>
        <begin position="321"/>
        <end position="344"/>
    </location>
</feature>
<organism evidence="8 9">
    <name type="scientific">Absidia repens</name>
    <dbReference type="NCBI Taxonomy" id="90262"/>
    <lineage>
        <taxon>Eukaryota</taxon>
        <taxon>Fungi</taxon>
        <taxon>Fungi incertae sedis</taxon>
        <taxon>Mucoromycota</taxon>
        <taxon>Mucoromycotina</taxon>
        <taxon>Mucoromycetes</taxon>
        <taxon>Mucorales</taxon>
        <taxon>Cunninghamellaceae</taxon>
        <taxon>Absidia</taxon>
    </lineage>
</organism>
<sequence>MPFVAILYLFASLDRSNIGNARLGSFEMDLHLQGNDFYNALMIFFIGYMLCQIPSNLALKLVTPSLWIGLTAIIWGVSSTSIAATYNLTGLMIARLVLGCAEAGLGPCVPLLLSFWYQRHEMASRVSVFLAASTIAGSFAGIWAYLIMENLDYFLGLASWRWMFIIEGAPTILLGILCLFFLPNYPETASKYWLTSDEKELAIQRAISEGKSKKDDTVNSQEITGALLDYKTWIVAVINGGMIMCHSSFSIFLPTIVKAMGFHALQAQLLSVPPYVVGCFTLLGVCRLSDRLCQRGFPIIVCSIVTVVGYALLLIGNNIPLQYTGIVLVSCGINPTISLGISWLSNNQLGHTRRGVSLSAANMLSQVFGLVGTQIYRDADSPNYRLGHTVCLVFTLLTILLACLLRYLLVRENRRRDSMYGPLKKRDWTLSDADGSLDDLTLFRYML</sequence>
<evidence type="ECO:0000313" key="8">
    <source>
        <dbReference type="EMBL" id="ORZ15608.1"/>
    </source>
</evidence>
<dbReference type="PROSITE" id="PS50850">
    <property type="entry name" value="MFS"/>
    <property type="match status" value="1"/>
</dbReference>
<keyword evidence="3 6" id="KW-0812">Transmembrane</keyword>
<proteinExistence type="predicted"/>
<evidence type="ECO:0000256" key="3">
    <source>
        <dbReference type="ARBA" id="ARBA00022692"/>
    </source>
</evidence>
<dbReference type="FunFam" id="1.20.1250.20:FF:000013">
    <property type="entry name" value="MFS general substrate transporter"/>
    <property type="match status" value="1"/>
</dbReference>
<reference evidence="8 9" key="1">
    <citation type="submission" date="2016-07" db="EMBL/GenBank/DDBJ databases">
        <title>Pervasive Adenine N6-methylation of Active Genes in Fungi.</title>
        <authorList>
            <consortium name="DOE Joint Genome Institute"/>
            <person name="Mondo S.J."/>
            <person name="Dannebaum R.O."/>
            <person name="Kuo R.C."/>
            <person name="Labutti K."/>
            <person name="Haridas S."/>
            <person name="Kuo A."/>
            <person name="Salamov A."/>
            <person name="Ahrendt S.R."/>
            <person name="Lipzen A."/>
            <person name="Sullivan W."/>
            <person name="Andreopoulos W.B."/>
            <person name="Clum A."/>
            <person name="Lindquist E."/>
            <person name="Daum C."/>
            <person name="Ramamoorthy G.K."/>
            <person name="Gryganskyi A."/>
            <person name="Culley D."/>
            <person name="Magnuson J.K."/>
            <person name="James T.Y."/>
            <person name="O'Malley M.A."/>
            <person name="Stajich J.E."/>
            <person name="Spatafora J.W."/>
            <person name="Visel A."/>
            <person name="Grigoriev I.V."/>
        </authorList>
    </citation>
    <scope>NUCLEOTIDE SEQUENCE [LARGE SCALE GENOMIC DNA]</scope>
    <source>
        <strain evidence="8 9">NRRL 1336</strain>
    </source>
</reference>
<dbReference type="EMBL" id="MCGE01000012">
    <property type="protein sequence ID" value="ORZ15608.1"/>
    <property type="molecule type" value="Genomic_DNA"/>
</dbReference>
<feature type="transmembrane region" description="Helical" evidence="6">
    <location>
        <begin position="66"/>
        <end position="86"/>
    </location>
</feature>
<dbReference type="InterPro" id="IPR020846">
    <property type="entry name" value="MFS_dom"/>
</dbReference>
<evidence type="ECO:0000259" key="7">
    <source>
        <dbReference type="PROSITE" id="PS50850"/>
    </source>
</evidence>